<reference evidence="4" key="1">
    <citation type="submission" date="2021-02" db="EMBL/GenBank/DDBJ databases">
        <authorList>
            <person name="Dougan E. K."/>
            <person name="Rhodes N."/>
            <person name="Thang M."/>
            <person name="Chan C."/>
        </authorList>
    </citation>
    <scope>NUCLEOTIDE SEQUENCE</scope>
</reference>
<dbReference type="GO" id="GO:0005544">
    <property type="term" value="F:calcium-dependent phospholipid binding"/>
    <property type="evidence" value="ECO:0007669"/>
    <property type="project" value="InterPro"/>
</dbReference>
<dbReference type="PANTHER" id="PTHR37412:SF2">
    <property type="entry name" value="C2 DOMAIN-CONTAINING PROTEIN 5"/>
    <property type="match status" value="1"/>
</dbReference>
<dbReference type="GO" id="GO:0065002">
    <property type="term" value="P:intracellular protein transmembrane transport"/>
    <property type="evidence" value="ECO:0007669"/>
    <property type="project" value="TreeGrafter"/>
</dbReference>
<dbReference type="GO" id="GO:0031340">
    <property type="term" value="P:positive regulation of vesicle fusion"/>
    <property type="evidence" value="ECO:0007669"/>
    <property type="project" value="TreeGrafter"/>
</dbReference>
<dbReference type="GO" id="GO:0005509">
    <property type="term" value="F:calcium ion binding"/>
    <property type="evidence" value="ECO:0007669"/>
    <property type="project" value="TreeGrafter"/>
</dbReference>
<evidence type="ECO:0000256" key="2">
    <source>
        <dbReference type="SAM" id="MobiDB-lite"/>
    </source>
</evidence>
<feature type="repeat" description="ANK" evidence="1">
    <location>
        <begin position="1360"/>
        <end position="1395"/>
    </location>
</feature>
<feature type="compositionally biased region" description="Basic and acidic residues" evidence="2">
    <location>
        <begin position="1142"/>
        <end position="1154"/>
    </location>
</feature>
<comment type="caution">
    <text evidence="4">The sequence shown here is derived from an EMBL/GenBank/DDBJ whole genome shotgun (WGS) entry which is preliminary data.</text>
</comment>
<dbReference type="GO" id="GO:0072659">
    <property type="term" value="P:protein localization to plasma membrane"/>
    <property type="evidence" value="ECO:0007669"/>
    <property type="project" value="TreeGrafter"/>
</dbReference>
<evidence type="ECO:0000313" key="5">
    <source>
        <dbReference type="Proteomes" id="UP000626109"/>
    </source>
</evidence>
<feature type="region of interest" description="Disordered" evidence="2">
    <location>
        <begin position="713"/>
        <end position="748"/>
    </location>
</feature>
<feature type="compositionally biased region" description="Acidic residues" evidence="2">
    <location>
        <begin position="1155"/>
        <end position="1168"/>
    </location>
</feature>
<gene>
    <name evidence="4" type="ORF">PGLA2088_LOCUS9652</name>
</gene>
<dbReference type="InterPro" id="IPR002110">
    <property type="entry name" value="Ankyrin_rpt"/>
</dbReference>
<name>A0A813ILZ1_POLGL</name>
<feature type="compositionally biased region" description="Low complexity" evidence="2">
    <location>
        <begin position="914"/>
        <end position="923"/>
    </location>
</feature>
<feature type="compositionally biased region" description="Low complexity" evidence="2">
    <location>
        <begin position="389"/>
        <end position="405"/>
    </location>
</feature>
<feature type="domain" description="C2" evidence="3">
    <location>
        <begin position="87"/>
        <end position="169"/>
    </location>
</feature>
<dbReference type="Gene3D" id="1.25.40.20">
    <property type="entry name" value="Ankyrin repeat-containing domain"/>
    <property type="match status" value="1"/>
</dbReference>
<feature type="region of interest" description="Disordered" evidence="2">
    <location>
        <begin position="459"/>
        <end position="480"/>
    </location>
</feature>
<accession>A0A813ILZ1</accession>
<dbReference type="PROSITE" id="PS50088">
    <property type="entry name" value="ANK_REPEAT"/>
    <property type="match status" value="2"/>
</dbReference>
<evidence type="ECO:0000259" key="3">
    <source>
        <dbReference type="Pfam" id="PF23025"/>
    </source>
</evidence>
<feature type="compositionally biased region" description="Low complexity" evidence="2">
    <location>
        <begin position="734"/>
        <end position="745"/>
    </location>
</feature>
<proteinExistence type="predicted"/>
<protein>
    <recommendedName>
        <fullName evidence="3">C2 domain-containing protein</fullName>
    </recommendedName>
</protein>
<dbReference type="InterPro" id="IPR038983">
    <property type="entry name" value="C2CD5"/>
</dbReference>
<feature type="region of interest" description="Disordered" evidence="2">
    <location>
        <begin position="971"/>
        <end position="1010"/>
    </location>
</feature>
<feature type="region of interest" description="Disordered" evidence="2">
    <location>
        <begin position="325"/>
        <end position="418"/>
    </location>
</feature>
<feature type="compositionally biased region" description="Basic and acidic residues" evidence="2">
    <location>
        <begin position="62"/>
        <end position="72"/>
    </location>
</feature>
<dbReference type="EMBL" id="CAJNNW010010726">
    <property type="protein sequence ID" value="CAE8652375.1"/>
    <property type="molecule type" value="Genomic_DNA"/>
</dbReference>
<dbReference type="InterPro" id="IPR036770">
    <property type="entry name" value="Ankyrin_rpt-contain_sf"/>
</dbReference>
<feature type="region of interest" description="Disordered" evidence="2">
    <location>
        <begin position="538"/>
        <end position="568"/>
    </location>
</feature>
<dbReference type="Proteomes" id="UP000626109">
    <property type="component" value="Unassembled WGS sequence"/>
</dbReference>
<feature type="region of interest" description="Disordered" evidence="2">
    <location>
        <begin position="1099"/>
        <end position="1120"/>
    </location>
</feature>
<sequence>AFGTAARITVASHVQPLDLPALPRTSSWDRMPPVSPPTGIPRSPNAEAAPTAFGRSASTGEENWRDGSKESASRLDLGGPLLQKGVLHSLDRLPVGVSIALSGAVVARAVKIFNSRTTQETRESWWSELREELLSHARALGADTIVGYREHVSITDEVAMLSAMGTAVRQSGGASLGTVGTCGAEGCALVHASEHRDDAGRLTRCRSCGEGMVPSVLLATVDFPEGLPVVGRCELVEARVCRLMRRQSGEAHAQELSEALPFLELELHKQLMYKMRVMGLNAAFGLRIEISHGPSLLIGVATATAALVPAFPRPPVVRVQPSRFCRSAHPPSAKGGPGSGSAAKTPNGQGAAAGANHRTAARKRAESDKSDSSKDGKNYAQRGAQRSFAATGTAAGPATATAPPAVRGSSRRAGLSKSKSEASLWDRLLCPTRSHRPGARIRKWLSRLSFGLFSLPPPEKPDASALGSQASAQHLRAETSQGNATELAERLNSAVQCHAARRSILESDSASPLCADSFDWPVEALEALELRRKLDSFQLAPGDDPAKLERETSDHTSEAQDHLRLRSPTLEQARGPLQEDAPELHSRGVLRSPLLEHLRLRSEDASEQNSRGPLRSPTMEHARLRSLQHQLQEDAPEQHSRGSHRTSTAEYLRLRSLQHQLQEDAQRPAFVFEIDDEADEDLLAVLDDPVVPDGTVLCTVDCPPGGSRIFRAASSAPPGARQESSEFGEALPTSSQPQASFPSAANCGGDRPAAETEIVDASCSVVYGVRRVDLFQECGLDRAACVANGSVHITTMLTSRLAHVLNEMYACLLFRQLVRWQGGWASGTASPACCLAALSWRIAVLEDDVIELVLTGQLLAAAGPRAASLRLNDLDALAPSPVLRFLVPTGLIAPAPAFALNEDLSPSHGAAVKEPSPATSSAAETREAEPRGRSPARNTAPLQTGHPTSSRDLLQHAMHLGMRSPMLASGLRPLHSHKEDPEVTPAATPPNAAEGHDGAPSDGQDDGLHFWGSSDRATLIELHSDDVSELLRHLELHCDFENQRLLKKLQGAKSAVNVTQLTESHKAQQKYMKMRCEHQKVDWVEERAHQQAELVAAMARKAAERAGPDPISMEPAGPTDDECRRLLFLQDQLRAKASQVESPDKDQDRSRDSEDAPSEADADDDQGLDSEPQERAVTPFAGIIPEASKNLVQQLLADYAREKEEEAEGTEAAATAAKEAADAAFRQASALDVGSEAPDVRSSTVIAEVLGDIRGPPFPELHFVRRADIVAELLADGADVNKQLDFDRAPLPAIQIMPGLGICITAEITKILLAVPADVNLGEDKGYSTLTIAAAEGNTEVVELMLEARANPNVVIEDDDGRTPLELACCYQAEGHVEVVKLMLEHGANPKIEEDYQDFLPEVVELIQEHLLKKM</sequence>
<evidence type="ECO:0000313" key="4">
    <source>
        <dbReference type="EMBL" id="CAE8652375.1"/>
    </source>
</evidence>
<feature type="compositionally biased region" description="Basic and acidic residues" evidence="2">
    <location>
        <begin position="544"/>
        <end position="564"/>
    </location>
</feature>
<organism evidence="4 5">
    <name type="scientific">Polarella glacialis</name>
    <name type="common">Dinoflagellate</name>
    <dbReference type="NCBI Taxonomy" id="89957"/>
    <lineage>
        <taxon>Eukaryota</taxon>
        <taxon>Sar</taxon>
        <taxon>Alveolata</taxon>
        <taxon>Dinophyceae</taxon>
        <taxon>Suessiales</taxon>
        <taxon>Suessiaceae</taxon>
        <taxon>Polarella</taxon>
    </lineage>
</organism>
<dbReference type="GO" id="GO:0005886">
    <property type="term" value="C:plasma membrane"/>
    <property type="evidence" value="ECO:0007669"/>
    <property type="project" value="TreeGrafter"/>
</dbReference>
<keyword evidence="1" id="KW-0040">ANK repeat</keyword>
<dbReference type="PROSITE" id="PS50297">
    <property type="entry name" value="ANK_REP_REGION"/>
    <property type="match status" value="2"/>
</dbReference>
<feature type="region of interest" description="Disordered" evidence="2">
    <location>
        <begin position="906"/>
        <end position="949"/>
    </location>
</feature>
<dbReference type="Pfam" id="PF12796">
    <property type="entry name" value="Ank_2"/>
    <property type="match status" value="1"/>
</dbReference>
<feature type="repeat" description="ANK" evidence="1">
    <location>
        <begin position="1325"/>
        <end position="1357"/>
    </location>
</feature>
<dbReference type="GO" id="GO:0090314">
    <property type="term" value="P:positive regulation of protein targeting to membrane"/>
    <property type="evidence" value="ECO:0007669"/>
    <property type="project" value="TreeGrafter"/>
</dbReference>
<feature type="compositionally biased region" description="Polar residues" evidence="2">
    <location>
        <begin position="466"/>
        <end position="480"/>
    </location>
</feature>
<dbReference type="Pfam" id="PF23025">
    <property type="entry name" value="YbjQ_2"/>
    <property type="match status" value="2"/>
</dbReference>
<feature type="non-terminal residue" evidence="4">
    <location>
        <position position="1415"/>
    </location>
</feature>
<evidence type="ECO:0000256" key="1">
    <source>
        <dbReference type="PROSITE-ProRule" id="PRU00023"/>
    </source>
</evidence>
<dbReference type="SUPFAM" id="SSF48403">
    <property type="entry name" value="Ankyrin repeat"/>
    <property type="match status" value="1"/>
</dbReference>
<feature type="region of interest" description="Disordered" evidence="2">
    <location>
        <begin position="1135"/>
        <end position="1172"/>
    </location>
</feature>
<feature type="compositionally biased region" description="Polar residues" evidence="2">
    <location>
        <begin position="936"/>
        <end position="949"/>
    </location>
</feature>
<dbReference type="PANTHER" id="PTHR37412">
    <property type="entry name" value="C2 DOMAIN-CONTAINING PROTEIN 5"/>
    <property type="match status" value="1"/>
</dbReference>
<feature type="compositionally biased region" description="Low complexity" evidence="2">
    <location>
        <begin position="325"/>
        <end position="358"/>
    </location>
</feature>
<dbReference type="SUPFAM" id="SSF117782">
    <property type="entry name" value="YbjQ-like"/>
    <property type="match status" value="1"/>
</dbReference>
<feature type="compositionally biased region" description="Basic and acidic residues" evidence="2">
    <location>
        <begin position="363"/>
        <end position="377"/>
    </location>
</feature>
<feature type="region of interest" description="Disordered" evidence="2">
    <location>
        <begin position="21"/>
        <end position="72"/>
    </location>
</feature>
<dbReference type="SMART" id="SM00248">
    <property type="entry name" value="ANK"/>
    <property type="match status" value="2"/>
</dbReference>
<feature type="domain" description="C2" evidence="3">
    <location>
        <begin position="212"/>
        <end position="308"/>
    </location>
</feature>
<dbReference type="GO" id="GO:0010828">
    <property type="term" value="P:positive regulation of D-glucose transmembrane transport"/>
    <property type="evidence" value="ECO:0007669"/>
    <property type="project" value="TreeGrafter"/>
</dbReference>
<dbReference type="InterPro" id="IPR035439">
    <property type="entry name" value="UPF0145_dom_sf"/>
</dbReference>
<dbReference type="InterPro" id="IPR056431">
    <property type="entry name" value="C2CD5_YbjQ-rel_dom"/>
</dbReference>